<dbReference type="InterPro" id="IPR043502">
    <property type="entry name" value="DNA/RNA_pol_sf"/>
</dbReference>
<protein>
    <recommendedName>
        <fullName evidence="4">DNA-directed DNA polymerase</fullName>
    </recommendedName>
</protein>
<organism evidence="2 3">
    <name type="scientific">Photinus pyralis</name>
    <name type="common">Common eastern firefly</name>
    <name type="synonym">Lampyris pyralis</name>
    <dbReference type="NCBI Taxonomy" id="7054"/>
    <lineage>
        <taxon>Eukaryota</taxon>
        <taxon>Metazoa</taxon>
        <taxon>Ecdysozoa</taxon>
        <taxon>Arthropoda</taxon>
        <taxon>Hexapoda</taxon>
        <taxon>Insecta</taxon>
        <taxon>Pterygota</taxon>
        <taxon>Neoptera</taxon>
        <taxon>Endopterygota</taxon>
        <taxon>Coleoptera</taxon>
        <taxon>Polyphaga</taxon>
        <taxon>Elateriformia</taxon>
        <taxon>Elateroidea</taxon>
        <taxon>Lampyridae</taxon>
        <taxon>Lampyrinae</taxon>
        <taxon>Photinus</taxon>
    </lineage>
</organism>
<keyword evidence="3" id="KW-1185">Reference proteome</keyword>
<dbReference type="InterPro" id="IPR012337">
    <property type="entry name" value="RNaseH-like_sf"/>
</dbReference>
<dbReference type="SUPFAM" id="SSF53098">
    <property type="entry name" value="Ribonuclease H-like"/>
    <property type="match status" value="1"/>
</dbReference>
<dbReference type="AlphaFoldDB" id="A0A5N4B754"/>
<name>A0A5N4B754_PHOPY</name>
<dbReference type="GO" id="GO:0042575">
    <property type="term" value="C:DNA polymerase complex"/>
    <property type="evidence" value="ECO:0007669"/>
    <property type="project" value="UniProtKB-ARBA"/>
</dbReference>
<comment type="caution">
    <text evidence="2">The sequence shown here is derived from an EMBL/GenBank/DDBJ whole genome shotgun (WGS) entry which is preliminary data.</text>
</comment>
<dbReference type="InterPro" id="IPR044925">
    <property type="entry name" value="His-Me_finger_sf"/>
</dbReference>
<dbReference type="InterPro" id="IPR038563">
    <property type="entry name" value="Endonuclease_7_sf"/>
</dbReference>
<dbReference type="SUPFAM" id="SSF56672">
    <property type="entry name" value="DNA/RNA polymerases"/>
    <property type="match status" value="1"/>
</dbReference>
<reference evidence="2 3" key="1">
    <citation type="journal article" date="2018" name="Elife">
        <title>Firefly genomes illuminate parallel origins of bioluminescence in beetles.</title>
        <authorList>
            <person name="Fallon T.R."/>
            <person name="Lower S.E."/>
            <person name="Chang C.H."/>
            <person name="Bessho-Uehara M."/>
            <person name="Martin G.J."/>
            <person name="Bewick A.J."/>
            <person name="Behringer M."/>
            <person name="Debat H.J."/>
            <person name="Wong I."/>
            <person name="Day J.C."/>
            <person name="Suvorov A."/>
            <person name="Silva C.J."/>
            <person name="Stanger-Hall K.F."/>
            <person name="Hall D.W."/>
            <person name="Schmitz R.J."/>
            <person name="Nelson D.R."/>
            <person name="Lewis S.M."/>
            <person name="Shigenobu S."/>
            <person name="Bybee S.M."/>
            <person name="Larracuente A.M."/>
            <person name="Oba Y."/>
            <person name="Weng J.K."/>
        </authorList>
    </citation>
    <scope>NUCLEOTIDE SEQUENCE [LARGE SCALE GENOMIC DNA]</scope>
    <source>
        <strain evidence="2">1611_PpyrPB1</strain>
        <tissue evidence="2">Whole body</tissue>
    </source>
</reference>
<evidence type="ECO:0000313" key="2">
    <source>
        <dbReference type="EMBL" id="KAB0805373.1"/>
    </source>
</evidence>
<sequence length="952" mass="110283">MCNCWSCTSSSDVATSPSSTSYGYLEEELAEIYYQATKETLIGAVRYVLSDSILGVLRTNYSDKAVREGLVECDKASRRIRDSMRGSWSIGEKQHLEACLRNIKSMRKHFKLEQKRGHGLASNKGTSTSAFSNRKETAKHRVHWDDSSSAFRNRIRTGVITNLKHKDPGNFLMDCKTILKSRIHNALKQDEAVKVNAIFCGEFAITQGEKMLNEYKYFTTSNAAIYRGTDIEEWFKENVEKPIMTKLSEFQDRDSGWALKAVINLGVNINKFTPQLGSSYIQLPSQIQSKKSCVNVKNDDDACFAWAVVPALYPVDKNPHRMSKYPHYSSVLKLKGIQFPMTMRQIPNFEKQNNISINVYILKQEKKDQFNTLPTYLTKEKRDKHVNLLLVQDCYEQSVKFHYVWIKNLSRLVSKQLSKEKRQKYICDRCLHFYRSEDKLHKHTKDCIQKNDTAIKMPTEEKKMLKFKNFKNKIKAPFVVYADLESVLKPSEKKTAYQQHIPAAVGYYLKCSYDESLSFYNSYRGEDSMRWFADEMNKLAEDVSTVFLCPYKMHMTPQQELEFQAATECHICEQSFKSGQKKVRDHNHLIPENNFRGAACEGCNVNYQDTHTIPVVFHNLSGYDAHFVVADIATRMDGKIDLLPITKEKYISFTKHIDESRVSFRFIDSFRFMASGLDKLSSALTEFPNLKAQFSTLPADQFNLLTKKGVMPYDYLDSFDRFEEPTLPPQDDFYNKLEDKPCPRKMYRRAQEVWDRFNCSNLGQYVDLYMKTDILLLADVFEQFRSSCISTYDLDPAHYFTLPGFTWDAMLKYTQQELELLTDQDMFLFVERGIRGGLSQVCCKRRAHANNKYMLKYDSTKPDVYLMYNDINNQYGWSMSQYLPYGGFEWVDSNIDIATIPDDADEGYILEVDLTYPKDLHQGHAALPQVSRKFSNISAKSSTSVFKYKSEN</sequence>
<evidence type="ECO:0008006" key="4">
    <source>
        <dbReference type="Google" id="ProtNLM"/>
    </source>
</evidence>
<dbReference type="Gene3D" id="3.40.1800.10">
    <property type="entry name" value="His-Me finger endonucleases"/>
    <property type="match status" value="1"/>
</dbReference>
<dbReference type="EMBL" id="VVIM01000001">
    <property type="protein sequence ID" value="KAB0805373.1"/>
    <property type="molecule type" value="Genomic_DNA"/>
</dbReference>
<feature type="region of interest" description="Disordered" evidence="1">
    <location>
        <begin position="114"/>
        <end position="136"/>
    </location>
</feature>
<evidence type="ECO:0000313" key="3">
    <source>
        <dbReference type="Proteomes" id="UP000327044"/>
    </source>
</evidence>
<dbReference type="InParanoid" id="A0A5N4B754"/>
<accession>A0A5N4B754</accession>
<dbReference type="PANTHER" id="PTHR31511">
    <property type="entry name" value="PROTEIN CBG23764"/>
    <property type="match status" value="1"/>
</dbReference>
<dbReference type="Proteomes" id="UP000327044">
    <property type="component" value="Unassembled WGS sequence"/>
</dbReference>
<proteinExistence type="predicted"/>
<evidence type="ECO:0000256" key="1">
    <source>
        <dbReference type="SAM" id="MobiDB-lite"/>
    </source>
</evidence>
<dbReference type="SUPFAM" id="SSF54060">
    <property type="entry name" value="His-Me finger endonucleases"/>
    <property type="match status" value="1"/>
</dbReference>
<gene>
    <name evidence="2" type="ORF">PPYR_02343</name>
</gene>
<feature type="compositionally biased region" description="Polar residues" evidence="1">
    <location>
        <begin position="123"/>
        <end position="132"/>
    </location>
</feature>
<dbReference type="PANTHER" id="PTHR31511:SF12">
    <property type="entry name" value="RHO TERMINATION FACTOR N-TERMINAL DOMAIN-CONTAINING PROTEIN"/>
    <property type="match status" value="1"/>
</dbReference>
<dbReference type="GO" id="GO:0071897">
    <property type="term" value="P:DNA biosynthetic process"/>
    <property type="evidence" value="ECO:0007669"/>
    <property type="project" value="UniProtKB-ARBA"/>
</dbReference>